<dbReference type="InterPro" id="IPR016208">
    <property type="entry name" value="Ald_Oxase/xanthine_DH-like"/>
</dbReference>
<dbReference type="EMBL" id="AP014966">
    <property type="protein sequence ID" value="BAT11392.1"/>
    <property type="molecule type" value="Genomic_DNA"/>
</dbReference>
<dbReference type="Gene3D" id="3.10.20.30">
    <property type="match status" value="2"/>
</dbReference>
<gene>
    <name evidence="2" type="ordered locus">Os10g0486950</name>
    <name evidence="2" type="ORF">OSNPB_100486950</name>
</gene>
<dbReference type="Proteomes" id="UP000059680">
    <property type="component" value="Chromosome 10"/>
</dbReference>
<reference evidence="2 3" key="2">
    <citation type="journal article" date="2013" name="Plant Cell Physiol.">
        <title>Rice Annotation Project Database (RAP-DB): an integrative and interactive database for rice genomics.</title>
        <authorList>
            <person name="Sakai H."/>
            <person name="Lee S.S."/>
            <person name="Tanaka T."/>
            <person name="Numa H."/>
            <person name="Kim J."/>
            <person name="Kawahara Y."/>
            <person name="Wakimoto H."/>
            <person name="Yang C.C."/>
            <person name="Iwamoto M."/>
            <person name="Abe T."/>
            <person name="Yamada Y."/>
            <person name="Muto A."/>
            <person name="Inokuchi H."/>
            <person name="Ikemura T."/>
            <person name="Matsumoto T."/>
            <person name="Sasaki T."/>
            <person name="Itoh T."/>
        </authorList>
    </citation>
    <scope>NUCLEOTIDE SEQUENCE [LARGE SCALE GENOMIC DNA]</scope>
    <source>
        <strain evidence="3">cv. Nipponbare</strain>
    </source>
</reference>
<dbReference type="PANTHER" id="PTHR11908:SF132">
    <property type="entry name" value="ALDEHYDE OXIDASE 1-RELATED"/>
    <property type="match status" value="1"/>
</dbReference>
<accession>A0A0P0XWH1</accession>
<dbReference type="GO" id="GO:0005506">
    <property type="term" value="F:iron ion binding"/>
    <property type="evidence" value="ECO:0007669"/>
    <property type="project" value="InterPro"/>
</dbReference>
<evidence type="ECO:0000313" key="2">
    <source>
        <dbReference type="EMBL" id="BAT11392.1"/>
    </source>
</evidence>
<dbReference type="AlphaFoldDB" id="A0A0P0XWH1"/>
<keyword evidence="3" id="KW-1185">Reference proteome</keyword>
<dbReference type="InParanoid" id="A0A0P0XWH1"/>
<keyword evidence="1" id="KW-0500">Molybdenum</keyword>
<reference evidence="2 3" key="3">
    <citation type="journal article" date="2013" name="Rice">
        <title>Improvement of the Oryza sativa Nipponbare reference genome using next generation sequence and optical map data.</title>
        <authorList>
            <person name="Kawahara Y."/>
            <person name="de la Bastide M."/>
            <person name="Hamilton J.P."/>
            <person name="Kanamori H."/>
            <person name="McCombie W.R."/>
            <person name="Ouyang S."/>
            <person name="Schwartz D.C."/>
            <person name="Tanaka T."/>
            <person name="Wu J."/>
            <person name="Zhou S."/>
            <person name="Childs K.L."/>
            <person name="Davidson R.M."/>
            <person name="Lin H."/>
            <person name="Quesada-Ocampo L."/>
            <person name="Vaillancourt B."/>
            <person name="Sakai H."/>
            <person name="Lee S.S."/>
            <person name="Kim J."/>
            <person name="Numa H."/>
            <person name="Itoh T."/>
            <person name="Buell C.R."/>
            <person name="Matsumoto T."/>
        </authorList>
    </citation>
    <scope>NUCLEOTIDE SEQUENCE [LARGE SCALE GENOMIC DNA]</scope>
    <source>
        <strain evidence="3">cv. Nipponbare</strain>
    </source>
</reference>
<dbReference type="PANTHER" id="PTHR11908">
    <property type="entry name" value="XANTHINE DEHYDROGENASE"/>
    <property type="match status" value="1"/>
</dbReference>
<dbReference type="GO" id="GO:0016491">
    <property type="term" value="F:oxidoreductase activity"/>
    <property type="evidence" value="ECO:0007669"/>
    <property type="project" value="InterPro"/>
</dbReference>
<name>A0A0P0XWH1_ORYSJ</name>
<reference evidence="3" key="1">
    <citation type="journal article" date="2005" name="Nature">
        <title>The map-based sequence of the rice genome.</title>
        <authorList>
            <consortium name="International rice genome sequencing project (IRGSP)"/>
            <person name="Matsumoto T."/>
            <person name="Wu J."/>
            <person name="Kanamori H."/>
            <person name="Katayose Y."/>
            <person name="Fujisawa M."/>
            <person name="Namiki N."/>
            <person name="Mizuno H."/>
            <person name="Yamamoto K."/>
            <person name="Antonio B.A."/>
            <person name="Baba T."/>
            <person name="Sakata K."/>
            <person name="Nagamura Y."/>
            <person name="Aoki H."/>
            <person name="Arikawa K."/>
            <person name="Arita K."/>
            <person name="Bito T."/>
            <person name="Chiden Y."/>
            <person name="Fujitsuka N."/>
            <person name="Fukunaka R."/>
            <person name="Hamada M."/>
            <person name="Harada C."/>
            <person name="Hayashi A."/>
            <person name="Hijishita S."/>
            <person name="Honda M."/>
            <person name="Hosokawa S."/>
            <person name="Ichikawa Y."/>
            <person name="Idonuma A."/>
            <person name="Iijima M."/>
            <person name="Ikeda M."/>
            <person name="Ikeno M."/>
            <person name="Ito K."/>
            <person name="Ito S."/>
            <person name="Ito T."/>
            <person name="Ito Y."/>
            <person name="Ito Y."/>
            <person name="Iwabuchi A."/>
            <person name="Kamiya K."/>
            <person name="Karasawa W."/>
            <person name="Kurita K."/>
            <person name="Katagiri S."/>
            <person name="Kikuta A."/>
            <person name="Kobayashi H."/>
            <person name="Kobayashi N."/>
            <person name="Machita K."/>
            <person name="Maehara T."/>
            <person name="Masukawa M."/>
            <person name="Mizubayashi T."/>
            <person name="Mukai Y."/>
            <person name="Nagasaki H."/>
            <person name="Nagata Y."/>
            <person name="Naito S."/>
            <person name="Nakashima M."/>
            <person name="Nakama Y."/>
            <person name="Nakamichi Y."/>
            <person name="Nakamura M."/>
            <person name="Meguro A."/>
            <person name="Negishi M."/>
            <person name="Ohta I."/>
            <person name="Ohta T."/>
            <person name="Okamoto M."/>
            <person name="Ono N."/>
            <person name="Saji S."/>
            <person name="Sakaguchi M."/>
            <person name="Sakai K."/>
            <person name="Shibata M."/>
            <person name="Shimokawa T."/>
            <person name="Song J."/>
            <person name="Takazaki Y."/>
            <person name="Terasawa K."/>
            <person name="Tsugane M."/>
            <person name="Tsuji K."/>
            <person name="Ueda S."/>
            <person name="Waki K."/>
            <person name="Yamagata H."/>
            <person name="Yamamoto M."/>
            <person name="Yamamoto S."/>
            <person name="Yamane H."/>
            <person name="Yoshiki S."/>
            <person name="Yoshihara R."/>
            <person name="Yukawa K."/>
            <person name="Zhong H."/>
            <person name="Yano M."/>
            <person name="Yuan Q."/>
            <person name="Ouyang S."/>
            <person name="Liu J."/>
            <person name="Jones K.M."/>
            <person name="Gansberger K."/>
            <person name="Moffat K."/>
            <person name="Hill J."/>
            <person name="Bera J."/>
            <person name="Fadrosh D."/>
            <person name="Jin S."/>
            <person name="Johri S."/>
            <person name="Kim M."/>
            <person name="Overton L."/>
            <person name="Reardon M."/>
            <person name="Tsitrin T."/>
            <person name="Vuong H."/>
            <person name="Weaver B."/>
            <person name="Ciecko A."/>
            <person name="Tallon L."/>
            <person name="Jackson J."/>
            <person name="Pai G."/>
            <person name="Aken S.V."/>
            <person name="Utterback T."/>
            <person name="Reidmuller S."/>
            <person name="Feldblyum T."/>
            <person name="Hsiao J."/>
            <person name="Zismann V."/>
            <person name="Iobst S."/>
            <person name="de Vazeille A.R."/>
            <person name="Buell C.R."/>
            <person name="Ying K."/>
            <person name="Li Y."/>
            <person name="Lu T."/>
            <person name="Huang Y."/>
            <person name="Zhao Q."/>
            <person name="Feng Q."/>
            <person name="Zhang L."/>
            <person name="Zhu J."/>
            <person name="Weng Q."/>
            <person name="Mu J."/>
            <person name="Lu Y."/>
            <person name="Fan D."/>
            <person name="Liu Y."/>
            <person name="Guan J."/>
            <person name="Zhang Y."/>
            <person name="Yu S."/>
            <person name="Liu X."/>
            <person name="Zhang Y."/>
            <person name="Hong G."/>
            <person name="Han B."/>
            <person name="Choisne N."/>
            <person name="Demange N."/>
            <person name="Orjeda G."/>
            <person name="Samain S."/>
            <person name="Cattolico L."/>
            <person name="Pelletier E."/>
            <person name="Couloux A."/>
            <person name="Segurens B."/>
            <person name="Wincker P."/>
            <person name="D'Hont A."/>
            <person name="Scarpelli C."/>
            <person name="Weissenbach J."/>
            <person name="Salanoubat M."/>
            <person name="Quetier F."/>
            <person name="Yu Y."/>
            <person name="Kim H.R."/>
            <person name="Rambo T."/>
            <person name="Currie J."/>
            <person name="Collura K."/>
            <person name="Luo M."/>
            <person name="Yang T."/>
            <person name="Ammiraju J.S.S."/>
            <person name="Engler F."/>
            <person name="Soderlund C."/>
            <person name="Wing R.A."/>
            <person name="Palmer L.E."/>
            <person name="de la Bastide M."/>
            <person name="Spiegel L."/>
            <person name="Nascimento L."/>
            <person name="Zutavern T."/>
            <person name="O'Shaughnessy A."/>
            <person name="Dike S."/>
            <person name="Dedhia N."/>
            <person name="Preston R."/>
            <person name="Balija V."/>
            <person name="McCombie W.R."/>
            <person name="Chow T."/>
            <person name="Chen H."/>
            <person name="Chung M."/>
            <person name="Chen C."/>
            <person name="Shaw J."/>
            <person name="Wu H."/>
            <person name="Hsiao K."/>
            <person name="Chao Y."/>
            <person name="Chu M."/>
            <person name="Cheng C."/>
            <person name="Hour A."/>
            <person name="Lee P."/>
            <person name="Lin S."/>
            <person name="Lin Y."/>
            <person name="Liou J."/>
            <person name="Liu S."/>
            <person name="Hsing Y."/>
            <person name="Raghuvanshi S."/>
            <person name="Mohanty A."/>
            <person name="Bharti A.K."/>
            <person name="Gaur A."/>
            <person name="Gupta V."/>
            <person name="Kumar D."/>
            <person name="Ravi V."/>
            <person name="Vij S."/>
            <person name="Kapur A."/>
            <person name="Khurana P."/>
            <person name="Khurana P."/>
            <person name="Khurana J.P."/>
            <person name="Tyagi A.K."/>
            <person name="Gaikwad K."/>
            <person name="Singh A."/>
            <person name="Dalal V."/>
            <person name="Srivastava S."/>
            <person name="Dixit A."/>
            <person name="Pal A.K."/>
            <person name="Ghazi I.A."/>
            <person name="Yadav M."/>
            <person name="Pandit A."/>
            <person name="Bhargava A."/>
            <person name="Sureshbabu K."/>
            <person name="Batra K."/>
            <person name="Sharma T.R."/>
            <person name="Mohapatra T."/>
            <person name="Singh N.K."/>
            <person name="Messing J."/>
            <person name="Nelson A.B."/>
            <person name="Fuks G."/>
            <person name="Kavchok S."/>
            <person name="Keizer G."/>
            <person name="Linton E."/>
            <person name="Llaca V."/>
            <person name="Song R."/>
            <person name="Tanyolac B."/>
            <person name="Young S."/>
            <person name="Ho-Il K."/>
            <person name="Hahn J.H."/>
            <person name="Sangsakoo G."/>
            <person name="Vanavichit A."/>
            <person name="de Mattos Luiz.A.T."/>
            <person name="Zimmer P.D."/>
            <person name="Malone G."/>
            <person name="Dellagostin O."/>
            <person name="de Oliveira A.C."/>
            <person name="Bevan M."/>
            <person name="Bancroft I."/>
            <person name="Minx P."/>
            <person name="Cordum H."/>
            <person name="Wilson R."/>
            <person name="Cheng Z."/>
            <person name="Jin W."/>
            <person name="Jiang J."/>
            <person name="Leong S.A."/>
            <person name="Iwama H."/>
            <person name="Gojobori T."/>
            <person name="Itoh T."/>
            <person name="Niimura Y."/>
            <person name="Fujii Y."/>
            <person name="Habara T."/>
            <person name="Sakai H."/>
            <person name="Sato Y."/>
            <person name="Wilson G."/>
            <person name="Kumar K."/>
            <person name="McCouch S."/>
            <person name="Juretic N."/>
            <person name="Hoen D."/>
            <person name="Wright S."/>
            <person name="Bruskiewich R."/>
            <person name="Bureau T."/>
            <person name="Miyao A."/>
            <person name="Hirochika H."/>
            <person name="Nishikawa T."/>
            <person name="Kadowaki K."/>
            <person name="Sugiura M."/>
            <person name="Burr B."/>
            <person name="Sasaki T."/>
        </authorList>
    </citation>
    <scope>NUCLEOTIDE SEQUENCE [LARGE SCALE GENOMIC DNA]</scope>
    <source>
        <strain evidence="3">cv. Nipponbare</strain>
    </source>
</reference>
<evidence type="ECO:0000256" key="1">
    <source>
        <dbReference type="ARBA" id="ARBA00022505"/>
    </source>
</evidence>
<sequence length="168" mass="18709">MGLDENRIPPPPPWIRRRRLAAAANGERFELRRNGGDPRESLLEFLRSRTRFTGAKLGCGEGKATQTISPSSSAALLPFDRLRRASLMVSRFWYFYRWLRACVVVVSAYDAEVDEVTHAAVNSCLTLVHGLHHCAVTTTEGLGSSRRGKQIASISTSSRMKSTGNWMD</sequence>
<dbReference type="InterPro" id="IPR012675">
    <property type="entry name" value="Beta-grasp_dom_sf"/>
</dbReference>
<dbReference type="PaxDb" id="39947-A0A0P0XWH1"/>
<dbReference type="SMR" id="A0A0P0XWH1"/>
<dbReference type="STRING" id="39947.A0A0P0XWH1"/>
<evidence type="ECO:0000313" key="3">
    <source>
        <dbReference type="Proteomes" id="UP000059680"/>
    </source>
</evidence>
<proteinExistence type="predicted"/>
<protein>
    <submittedName>
        <fullName evidence="2">Os10g0486950 protein</fullName>
    </submittedName>
</protein>
<organism evidence="2 3">
    <name type="scientific">Oryza sativa subsp. japonica</name>
    <name type="common">Rice</name>
    <dbReference type="NCBI Taxonomy" id="39947"/>
    <lineage>
        <taxon>Eukaryota</taxon>
        <taxon>Viridiplantae</taxon>
        <taxon>Streptophyta</taxon>
        <taxon>Embryophyta</taxon>
        <taxon>Tracheophyta</taxon>
        <taxon>Spermatophyta</taxon>
        <taxon>Magnoliopsida</taxon>
        <taxon>Liliopsida</taxon>
        <taxon>Poales</taxon>
        <taxon>Poaceae</taxon>
        <taxon>BOP clade</taxon>
        <taxon>Oryzoideae</taxon>
        <taxon>Oryzeae</taxon>
        <taxon>Oryzinae</taxon>
        <taxon>Oryza</taxon>
        <taxon>Oryza sativa</taxon>
    </lineage>
</organism>